<keyword evidence="1" id="KW-1133">Transmembrane helix</keyword>
<dbReference type="EMBL" id="CP048711">
    <property type="protein sequence ID" value="QIB65965.1"/>
    <property type="molecule type" value="Genomic_DNA"/>
</dbReference>
<gene>
    <name evidence="3" type="ORF">G3T16_11590</name>
</gene>
<keyword evidence="1" id="KW-0812">Transmembrane</keyword>
<dbReference type="GO" id="GO:0005886">
    <property type="term" value="C:plasma membrane"/>
    <property type="evidence" value="ECO:0007669"/>
    <property type="project" value="TreeGrafter"/>
</dbReference>
<keyword evidence="1" id="KW-0472">Membrane</keyword>
<organism evidence="3 4">
    <name type="scientific">Kineobactrum salinum</name>
    <dbReference type="NCBI Taxonomy" id="2708301"/>
    <lineage>
        <taxon>Bacteria</taxon>
        <taxon>Pseudomonadati</taxon>
        <taxon>Pseudomonadota</taxon>
        <taxon>Gammaproteobacteria</taxon>
        <taxon>Cellvibrionales</taxon>
        <taxon>Halieaceae</taxon>
        <taxon>Kineobactrum</taxon>
    </lineage>
</organism>
<dbReference type="PANTHER" id="PTHR32309:SF13">
    <property type="entry name" value="FERRIC ENTEROBACTIN TRANSPORT PROTEIN FEPE"/>
    <property type="match status" value="1"/>
</dbReference>
<dbReference type="PANTHER" id="PTHR32309">
    <property type="entry name" value="TYROSINE-PROTEIN KINASE"/>
    <property type="match status" value="1"/>
</dbReference>
<keyword evidence="4" id="KW-1185">Reference proteome</keyword>
<dbReference type="GO" id="GO:0004713">
    <property type="term" value="F:protein tyrosine kinase activity"/>
    <property type="evidence" value="ECO:0007669"/>
    <property type="project" value="TreeGrafter"/>
</dbReference>
<evidence type="ECO:0000259" key="2">
    <source>
        <dbReference type="Pfam" id="PF13807"/>
    </source>
</evidence>
<dbReference type="KEGG" id="kim:G3T16_11590"/>
<proteinExistence type="predicted"/>
<evidence type="ECO:0000313" key="4">
    <source>
        <dbReference type="Proteomes" id="UP000477680"/>
    </source>
</evidence>
<protein>
    <recommendedName>
        <fullName evidence="2">Tyrosine-protein kinase G-rich domain-containing protein</fullName>
    </recommendedName>
</protein>
<dbReference type="AlphaFoldDB" id="A0A6C0U6B4"/>
<dbReference type="SUPFAM" id="SSF160355">
    <property type="entry name" value="Bacterial polysaccharide co-polymerase-like"/>
    <property type="match status" value="2"/>
</dbReference>
<evidence type="ECO:0000313" key="3">
    <source>
        <dbReference type="EMBL" id="QIB65965.1"/>
    </source>
</evidence>
<feature type="domain" description="Tyrosine-protein kinase G-rich" evidence="2">
    <location>
        <begin position="335"/>
        <end position="378"/>
    </location>
</feature>
<dbReference type="InterPro" id="IPR032807">
    <property type="entry name" value="GNVR"/>
</dbReference>
<accession>A0A6C0U6B4</accession>
<evidence type="ECO:0000256" key="1">
    <source>
        <dbReference type="SAM" id="Phobius"/>
    </source>
</evidence>
<sequence length="395" mass="44979">MAVIYLLISTPTFEAKTYLRPPLASQLVSINETGVLEIDPESAFNRVAFEARSLDVQRAVFEANQEGFLQDTPTQQLNEGALFMDAFTPKVQLDIRGNGKNDTNSDELRLTIAFQHWNPAYSARVANDLARVAEERALRSVLDELQSSLRTKIQGLEEQIVQEELVLSEGSEDKIARLQEQDELWRLQLQDKINTLKSKARQLREDRIARLEEALAIASRLGLEDPAPVSLLQRDQREPNWMATAVDRPAEEEPLFLRGTRMLEAELAVLRDRKSDEHMHPELRELEQELALLEHNREVEILQSRESYRAFAENTQELRAQIARLEGFLKQMYDQVQMMRVDQQAIPPSRPIKPRKTLVVAVALMLGAVLGLVLALILNAVDTRRQEQGSTDNSQ</sequence>
<dbReference type="Gene3D" id="3.30.1890.10">
    <property type="entry name" value="FepE-like"/>
    <property type="match status" value="2"/>
</dbReference>
<dbReference type="InterPro" id="IPR050445">
    <property type="entry name" value="Bact_polysacc_biosynth/exp"/>
</dbReference>
<name>A0A6C0U6B4_9GAMM</name>
<dbReference type="Proteomes" id="UP000477680">
    <property type="component" value="Chromosome"/>
</dbReference>
<feature type="transmembrane region" description="Helical" evidence="1">
    <location>
        <begin position="358"/>
        <end position="381"/>
    </location>
</feature>
<dbReference type="Pfam" id="PF13807">
    <property type="entry name" value="GNVR"/>
    <property type="match status" value="1"/>
</dbReference>
<reference evidence="3 4" key="1">
    <citation type="submission" date="2020-02" db="EMBL/GenBank/DDBJ databases">
        <title>Genome sequencing for Kineobactrum sp. M2.</title>
        <authorList>
            <person name="Park S.-J."/>
        </authorList>
    </citation>
    <scope>NUCLEOTIDE SEQUENCE [LARGE SCALE GENOMIC DNA]</scope>
    <source>
        <strain evidence="3 4">M2</strain>
    </source>
</reference>